<sequence>MSLLLVAALLNLGQESVIAETSIGEDELNTVNGMSWAGDKLPFDAVVNIQDSLVNSLLGKVVIERHGEDKSGGIFKSPFDSPRPGRFVVVSLWGSKIEGCFVKIIVQSAPFNGQADLEELVPQLIELGIDGQILQLTPSPNIKPRGFSGKYTYSVYENNTNYERSSTWYMTDTSFAINADAANMLRTAPAKEVKGRLTFVNGDTKVFPIGKKNVQRWQEAYSFNNSCTAPK</sequence>
<protein>
    <submittedName>
        <fullName evidence="1">Uncharacterized protein</fullName>
    </submittedName>
</protein>
<dbReference type="EMBL" id="LAHD01000031">
    <property type="protein sequence ID" value="PHK03902.1"/>
    <property type="molecule type" value="Genomic_DNA"/>
</dbReference>
<organism evidence="1 2">
    <name type="scientific">Nostoc linckia z8</name>
    <dbReference type="NCBI Taxonomy" id="1628746"/>
    <lineage>
        <taxon>Bacteria</taxon>
        <taxon>Bacillati</taxon>
        <taxon>Cyanobacteriota</taxon>
        <taxon>Cyanophyceae</taxon>
        <taxon>Nostocales</taxon>
        <taxon>Nostocaceae</taxon>
        <taxon>Nostoc</taxon>
    </lineage>
</organism>
<evidence type="ECO:0000313" key="1">
    <source>
        <dbReference type="EMBL" id="PHK03902.1"/>
    </source>
</evidence>
<evidence type="ECO:0000313" key="2">
    <source>
        <dbReference type="Proteomes" id="UP000222310"/>
    </source>
</evidence>
<comment type="caution">
    <text evidence="1">The sequence shown here is derived from an EMBL/GenBank/DDBJ whole genome shotgun (WGS) entry which is preliminary data.</text>
</comment>
<gene>
    <name evidence="1" type="ORF">VF08_13440</name>
</gene>
<dbReference type="Proteomes" id="UP000222310">
    <property type="component" value="Unassembled WGS sequence"/>
</dbReference>
<dbReference type="AlphaFoldDB" id="A0A9Q6ELJ7"/>
<accession>A0A9Q6ELJ7</accession>
<name>A0A9Q6ELJ7_NOSLI</name>
<proteinExistence type="predicted"/>
<reference evidence="1 2" key="1">
    <citation type="submission" date="2015-02" db="EMBL/GenBank/DDBJ databases">
        <title>Nostoc linckia genome annotation.</title>
        <authorList>
            <person name="Zhou Z."/>
        </authorList>
    </citation>
    <scope>NUCLEOTIDE SEQUENCE [LARGE SCALE GENOMIC DNA]</scope>
    <source>
        <strain evidence="2">z8</strain>
    </source>
</reference>